<keyword evidence="2" id="KW-1185">Reference proteome</keyword>
<accession>A0A198GDC4</accession>
<sequence length="60" mass="7209">MRITTTVKNKDDVELIAYSHWCLSNFIDLQYKECAYSHNNMQVWIIRKKNENISVKGYRV</sequence>
<dbReference type="Proteomes" id="UP000094023">
    <property type="component" value="Unassembled WGS sequence"/>
</dbReference>
<evidence type="ECO:0000313" key="1">
    <source>
        <dbReference type="EMBL" id="OAT34915.1"/>
    </source>
</evidence>
<reference evidence="1 2" key="1">
    <citation type="submission" date="2016-04" db="EMBL/GenBank/DDBJ databases">
        <title>ATOL: Assembling a taxonomically balanced genome-scale reconstruction of the evolutionary history of the Enterobacteriaceae.</title>
        <authorList>
            <person name="Plunkett G.III."/>
            <person name="Neeno-Eckwall E.C."/>
            <person name="Glasner J.D."/>
            <person name="Perna N.T."/>
        </authorList>
    </citation>
    <scope>NUCLEOTIDE SEQUENCE [LARGE SCALE GENOMIC DNA]</scope>
    <source>
        <strain evidence="1 2">ATCC 19692</strain>
    </source>
</reference>
<name>A0A198GDC4_9GAMM</name>
<organism evidence="1 2">
    <name type="scientific">Proteus myxofaciens ATCC 19692</name>
    <dbReference type="NCBI Taxonomy" id="1354337"/>
    <lineage>
        <taxon>Bacteria</taxon>
        <taxon>Pseudomonadati</taxon>
        <taxon>Pseudomonadota</taxon>
        <taxon>Gammaproteobacteria</taxon>
        <taxon>Enterobacterales</taxon>
        <taxon>Morganellaceae</taxon>
        <taxon>Proteus</taxon>
    </lineage>
</organism>
<evidence type="ECO:0000313" key="2">
    <source>
        <dbReference type="Proteomes" id="UP000094023"/>
    </source>
</evidence>
<comment type="caution">
    <text evidence="1">The sequence shown here is derived from an EMBL/GenBank/DDBJ whole genome shotgun (WGS) entry which is preliminary data.</text>
</comment>
<protein>
    <submittedName>
        <fullName evidence="1">Uncharacterized protein</fullName>
    </submittedName>
</protein>
<dbReference type="EMBL" id="LXEN01000038">
    <property type="protein sequence ID" value="OAT34915.1"/>
    <property type="molecule type" value="Genomic_DNA"/>
</dbReference>
<dbReference type="AlphaFoldDB" id="A0A198GDC4"/>
<dbReference type="STRING" id="1354337.M983_0878"/>
<proteinExistence type="predicted"/>
<gene>
    <name evidence="1" type="ORF">M983_0878</name>
</gene>